<dbReference type="Proteomes" id="UP001596353">
    <property type="component" value="Unassembled WGS sequence"/>
</dbReference>
<dbReference type="InterPro" id="IPR023631">
    <property type="entry name" value="Amidase_dom"/>
</dbReference>
<evidence type="ECO:0000313" key="3">
    <source>
        <dbReference type="Proteomes" id="UP001596353"/>
    </source>
</evidence>
<dbReference type="EMBL" id="JBHSWG010000003">
    <property type="protein sequence ID" value="MFC6761595.1"/>
    <property type="molecule type" value="Genomic_DNA"/>
</dbReference>
<dbReference type="Gene3D" id="3.90.1300.10">
    <property type="entry name" value="Amidase signature (AS) domain"/>
    <property type="match status" value="1"/>
</dbReference>
<name>A0ABW2B792_9RHOB</name>
<evidence type="ECO:0000313" key="2">
    <source>
        <dbReference type="EMBL" id="MFC6761595.1"/>
    </source>
</evidence>
<dbReference type="InterPro" id="IPR036928">
    <property type="entry name" value="AS_sf"/>
</dbReference>
<proteinExistence type="predicted"/>
<dbReference type="PROSITE" id="PS00571">
    <property type="entry name" value="AMIDASES"/>
    <property type="match status" value="1"/>
</dbReference>
<dbReference type="PANTHER" id="PTHR11895:SF176">
    <property type="entry name" value="AMIDASE AMID-RELATED"/>
    <property type="match status" value="1"/>
</dbReference>
<feature type="domain" description="Amidase" evidence="1">
    <location>
        <begin position="24"/>
        <end position="440"/>
    </location>
</feature>
<dbReference type="PANTHER" id="PTHR11895">
    <property type="entry name" value="TRANSAMIDASE"/>
    <property type="match status" value="1"/>
</dbReference>
<protein>
    <submittedName>
        <fullName evidence="2">Amidase</fullName>
    </submittedName>
</protein>
<comment type="caution">
    <text evidence="2">The sequence shown here is derived from an EMBL/GenBank/DDBJ whole genome shotgun (WGS) entry which is preliminary data.</text>
</comment>
<accession>A0ABW2B792</accession>
<reference evidence="3" key="1">
    <citation type="journal article" date="2019" name="Int. J. Syst. Evol. Microbiol.">
        <title>The Global Catalogue of Microorganisms (GCM) 10K type strain sequencing project: providing services to taxonomists for standard genome sequencing and annotation.</title>
        <authorList>
            <consortium name="The Broad Institute Genomics Platform"/>
            <consortium name="The Broad Institute Genome Sequencing Center for Infectious Disease"/>
            <person name="Wu L."/>
            <person name="Ma J."/>
        </authorList>
    </citation>
    <scope>NUCLEOTIDE SEQUENCE [LARGE SCALE GENOMIC DNA]</scope>
    <source>
        <strain evidence="3">CCUG 66188</strain>
    </source>
</reference>
<dbReference type="InterPro" id="IPR020556">
    <property type="entry name" value="Amidase_CS"/>
</dbReference>
<dbReference type="InterPro" id="IPR000120">
    <property type="entry name" value="Amidase"/>
</dbReference>
<gene>
    <name evidence="2" type="ORF">ACFQFQ_22450</name>
</gene>
<sequence>MSFADHSIADLGRLLRCRALSATELTRWTLEQAEATNGTLHAFISLLPERAMAEAAAADRAFASGIDLGPMQGIPYAAKDLFDAKGVATTCQSKFGLEAVADADAGVIERLTTGGAVLIGKTSTFEFALYGPDPDLAFPLARNPWNLEHYTGGSSSGSAVAIAAGLVRMGLGTDTGGSIRTPSSWCGTVGLKPTFGRVTRRGCFPLSASLDHCGPLARSVSDAAIALQVLAGHDADDPDCHDGPVPNYLEGLERSTAGTRVGIAVPLLETASAETLAAVERTADLLRSEGAEVFEVATPDLLSFGSVVRALLIIEGYHVHEQRMRDRIEDFGPLSARRLALAPAYSAPDYLAALKARRLLAEAVSGVLRTCDVILCATTPGSAPALTQEATPFDPATPSMTNPQNVMGNPAISVPVGLDSNGLPLAVQLVGRLFEEATLLQVAHTVERLTGWQKIGLPNVQYQPGQGVPA</sequence>
<organism evidence="2 3">
    <name type="scientific">Sulfitobacter porphyrae</name>
    <dbReference type="NCBI Taxonomy" id="1246864"/>
    <lineage>
        <taxon>Bacteria</taxon>
        <taxon>Pseudomonadati</taxon>
        <taxon>Pseudomonadota</taxon>
        <taxon>Alphaproteobacteria</taxon>
        <taxon>Rhodobacterales</taxon>
        <taxon>Roseobacteraceae</taxon>
        <taxon>Sulfitobacter</taxon>
    </lineage>
</organism>
<dbReference type="SUPFAM" id="SSF75304">
    <property type="entry name" value="Amidase signature (AS) enzymes"/>
    <property type="match status" value="1"/>
</dbReference>
<keyword evidence="3" id="KW-1185">Reference proteome</keyword>
<evidence type="ECO:0000259" key="1">
    <source>
        <dbReference type="Pfam" id="PF01425"/>
    </source>
</evidence>
<dbReference type="Pfam" id="PF01425">
    <property type="entry name" value="Amidase"/>
    <property type="match status" value="1"/>
</dbReference>